<evidence type="ECO:0000313" key="4">
    <source>
        <dbReference type="Proteomes" id="UP000325292"/>
    </source>
</evidence>
<evidence type="ECO:0000259" key="1">
    <source>
        <dbReference type="Pfam" id="PF00501"/>
    </source>
</evidence>
<dbReference type="InterPro" id="IPR045851">
    <property type="entry name" value="AMP-bd_C_sf"/>
</dbReference>
<dbReference type="InterPro" id="IPR042099">
    <property type="entry name" value="ANL_N_sf"/>
</dbReference>
<dbReference type="Pfam" id="PF13193">
    <property type="entry name" value="AMP-binding_C"/>
    <property type="match status" value="1"/>
</dbReference>
<reference evidence="3 4" key="1">
    <citation type="journal article" date="2019" name="Sci. Rep.">
        <title>Sulfobacillus thermotolerans: new insights into resistance and metabolic capacities of acidophilic chemolithotrophs.</title>
        <authorList>
            <person name="Panyushkina A.E."/>
            <person name="Babenko V.V."/>
            <person name="Nikitina A.S."/>
            <person name="Selezneva O.V."/>
            <person name="Tsaplina I.A."/>
            <person name="Letarova M.A."/>
            <person name="Kostryukova E.S."/>
            <person name="Letarov A.V."/>
        </authorList>
    </citation>
    <scope>NUCLEOTIDE SEQUENCE [LARGE SCALE GENOMIC DNA]</scope>
    <source>
        <strain evidence="3 4">Kr1</strain>
    </source>
</reference>
<keyword evidence="4" id="KW-1185">Reference proteome</keyword>
<accession>A0ABM6RPZ2</accession>
<proteinExistence type="predicted"/>
<name>A0ABM6RPZ2_9FIRM</name>
<dbReference type="InterPro" id="IPR050237">
    <property type="entry name" value="ATP-dep_AMP-bd_enzyme"/>
</dbReference>
<dbReference type="CDD" id="cd17631">
    <property type="entry name" value="FACL_FadD13-like"/>
    <property type="match status" value="1"/>
</dbReference>
<dbReference type="Proteomes" id="UP000325292">
    <property type="component" value="Chromosome"/>
</dbReference>
<dbReference type="Gene3D" id="3.30.300.30">
    <property type="match status" value="1"/>
</dbReference>
<evidence type="ECO:0000313" key="3">
    <source>
        <dbReference type="EMBL" id="AUW93360.1"/>
    </source>
</evidence>
<sequence length="517" mass="57326">MSDMIHRQTLYDLLHRSAARFPQKTAIIYQNTRQSYMEWEHDVLRMAQRLAGHGLRLHNHVAVYARNSLDYATLIFAAARLGIVLVPINFMLSAEETAYIMEHAGVKAIVTTPEFLETVQAARSVLADSPLALLIDTATILGDLPTLHPGPSDPMISDDTDYPDSHDLAQILYTSGTESRPKGVMLTHDNLISEYVSVIVDGGFSPQDIVLHALPFYHSAQQHVFLGPYVYLGATHVILSVPKAETILPLIEAEGVTEFFAPPTVWISLLRSDLFDKTNLSTLTKGHYGAAIMPREVLIELQTRLPKTRFWNFYGQTEVAPLATVLGPDEQLSKLGSCGKAGLNVETILLNDVNEPVAPGQIGEICHRTPHAMQGYYRNPEQTAAAFAGGWFHSGDLGVMDEDGYLTVVDRKKDMIKTGGENVASREVEEVLYRAPDIAEVAVFGVPDPYWVEKVVAVIVPKAGTTPNPDDWLKLCRQHLAPYKIPKEFQIRQDLPKNPSGKILKRDLRQSWTSTAS</sequence>
<dbReference type="PROSITE" id="PS00455">
    <property type="entry name" value="AMP_BINDING"/>
    <property type="match status" value="1"/>
</dbReference>
<organism evidence="3 4">
    <name type="scientific">Sulfobacillus thermotolerans</name>
    <dbReference type="NCBI Taxonomy" id="338644"/>
    <lineage>
        <taxon>Bacteria</taxon>
        <taxon>Bacillati</taxon>
        <taxon>Bacillota</taxon>
        <taxon>Clostridia</taxon>
        <taxon>Eubacteriales</taxon>
        <taxon>Clostridiales Family XVII. Incertae Sedis</taxon>
        <taxon>Sulfobacillus</taxon>
    </lineage>
</organism>
<gene>
    <name evidence="3" type="ORF">BXT84_04820</name>
</gene>
<dbReference type="PANTHER" id="PTHR43767">
    <property type="entry name" value="LONG-CHAIN-FATTY-ACID--COA LIGASE"/>
    <property type="match status" value="1"/>
</dbReference>
<feature type="domain" description="AMP-binding enzyme C-terminal" evidence="2">
    <location>
        <begin position="427"/>
        <end position="502"/>
    </location>
</feature>
<dbReference type="NCBIfam" id="NF006182">
    <property type="entry name" value="PRK08316.1"/>
    <property type="match status" value="1"/>
</dbReference>
<dbReference type="Pfam" id="PF00501">
    <property type="entry name" value="AMP-binding"/>
    <property type="match status" value="1"/>
</dbReference>
<protein>
    <submittedName>
        <fullName evidence="3">Acyl-CoA synthetase</fullName>
    </submittedName>
</protein>
<dbReference type="PANTHER" id="PTHR43767:SF1">
    <property type="entry name" value="NONRIBOSOMAL PEPTIDE SYNTHASE PES1 (EUROFUNG)-RELATED"/>
    <property type="match status" value="1"/>
</dbReference>
<dbReference type="EMBL" id="CP019454">
    <property type="protein sequence ID" value="AUW93360.1"/>
    <property type="molecule type" value="Genomic_DNA"/>
</dbReference>
<dbReference type="InterPro" id="IPR025110">
    <property type="entry name" value="AMP-bd_C"/>
</dbReference>
<dbReference type="InterPro" id="IPR000873">
    <property type="entry name" value="AMP-dep_synth/lig_dom"/>
</dbReference>
<dbReference type="SUPFAM" id="SSF56801">
    <property type="entry name" value="Acetyl-CoA synthetase-like"/>
    <property type="match status" value="1"/>
</dbReference>
<dbReference type="Gene3D" id="3.40.50.12780">
    <property type="entry name" value="N-terminal domain of ligase-like"/>
    <property type="match status" value="1"/>
</dbReference>
<dbReference type="InterPro" id="IPR020845">
    <property type="entry name" value="AMP-binding_CS"/>
</dbReference>
<feature type="domain" description="AMP-dependent synthetase/ligase" evidence="1">
    <location>
        <begin position="15"/>
        <end position="377"/>
    </location>
</feature>
<evidence type="ECO:0000259" key="2">
    <source>
        <dbReference type="Pfam" id="PF13193"/>
    </source>
</evidence>